<keyword evidence="2" id="KW-0645">Protease</keyword>
<dbReference type="RefSeq" id="WP_274778627.1">
    <property type="nucleotide sequence ID" value="NZ_JARBHI010000018.1"/>
</dbReference>
<evidence type="ECO:0000256" key="1">
    <source>
        <dbReference type="ARBA" id="ARBA00007074"/>
    </source>
</evidence>
<proteinExistence type="inferred from homology"/>
<sequence length="343" mass="35259">MKSTIYIGAAALLALLAPLMIILLGGDSKGSASLAGAASNIPPEYAAVVARAGGICEGITPALLAAQIEAESNWNPTAVSSAGALGIAQFMPTTWAGAGKDGDGDGVADVNNPQDAIFSQGHYMCDLLASTRGLVEGGHAKGDPVDLALAAYNAGLGAVQTFGGIPPYPETMNYVEKIKNLAATRYAPTAAGGSNSAVVAWAISQRGKPYRGEGSGACGSMGPDCYDCCGLVWAAYKNGRSIDLPMSIPGETPARRKCENALYSATQFGGTYVPADAAHLQPGDILAFQSTSVDPNVDYITHVALYIGNGEYIDAAPSYGVNTYPLGWGEASDRMFPQALRIP</sequence>
<evidence type="ECO:0000259" key="5">
    <source>
        <dbReference type="PROSITE" id="PS51935"/>
    </source>
</evidence>
<evidence type="ECO:0000256" key="3">
    <source>
        <dbReference type="ARBA" id="ARBA00022801"/>
    </source>
</evidence>
<dbReference type="SUPFAM" id="SSF54001">
    <property type="entry name" value="Cysteine proteinases"/>
    <property type="match status" value="1"/>
</dbReference>
<evidence type="ECO:0000256" key="2">
    <source>
        <dbReference type="ARBA" id="ARBA00022670"/>
    </source>
</evidence>
<dbReference type="Pfam" id="PF01464">
    <property type="entry name" value="SLT"/>
    <property type="match status" value="1"/>
</dbReference>
<organism evidence="6 7">
    <name type="scientific">Actinotignum sanguinis</name>
    <dbReference type="NCBI Taxonomy" id="1445614"/>
    <lineage>
        <taxon>Bacteria</taxon>
        <taxon>Bacillati</taxon>
        <taxon>Actinomycetota</taxon>
        <taxon>Actinomycetes</taxon>
        <taxon>Actinomycetales</taxon>
        <taxon>Actinomycetaceae</taxon>
        <taxon>Actinotignum</taxon>
    </lineage>
</organism>
<reference evidence="6 7" key="1">
    <citation type="submission" date="2023-02" db="EMBL/GenBank/DDBJ databases">
        <title>Defining the Infant Male Urobiome and Moving Towards Mechanisms in Urobiome Research.</title>
        <authorList>
            <person name="Reasoner S."/>
            <person name="Flores V."/>
            <person name="Van Horn G."/>
            <person name="Morales G."/>
            <person name="Peard L."/>
            <person name="Abelson B."/>
            <person name="Manuel C."/>
            <person name="Lee J."/>
            <person name="Baker B."/>
            <person name="Williams T."/>
            <person name="Schmitz J."/>
            <person name="Clayton D."/>
            <person name="Hadjifrangiskou M."/>
        </authorList>
    </citation>
    <scope>NUCLEOTIDE SEQUENCE [LARGE SCALE GENOMIC DNA]</scope>
    <source>
        <strain evidence="6 7">AS1053</strain>
    </source>
</reference>
<evidence type="ECO:0000256" key="4">
    <source>
        <dbReference type="ARBA" id="ARBA00022807"/>
    </source>
</evidence>
<feature type="domain" description="NlpC/P60" evidence="5">
    <location>
        <begin position="192"/>
        <end position="343"/>
    </location>
</feature>
<dbReference type="InterPro" id="IPR038765">
    <property type="entry name" value="Papain-like_cys_pep_sf"/>
</dbReference>
<keyword evidence="3" id="KW-0378">Hydrolase</keyword>
<dbReference type="PROSITE" id="PS51935">
    <property type="entry name" value="NLPC_P60"/>
    <property type="match status" value="1"/>
</dbReference>
<dbReference type="PANTHER" id="PTHR37423:SF2">
    <property type="entry name" value="MEMBRANE-BOUND LYTIC MUREIN TRANSGLYCOSYLASE C"/>
    <property type="match status" value="1"/>
</dbReference>
<keyword evidence="7" id="KW-1185">Reference proteome</keyword>
<dbReference type="Proteomes" id="UP001219297">
    <property type="component" value="Unassembled WGS sequence"/>
</dbReference>
<dbReference type="Gene3D" id="3.90.1720.10">
    <property type="entry name" value="endopeptidase domain like (from Nostoc punctiforme)"/>
    <property type="match status" value="1"/>
</dbReference>
<dbReference type="CDD" id="cd00254">
    <property type="entry name" value="LT-like"/>
    <property type="match status" value="1"/>
</dbReference>
<dbReference type="Pfam" id="PF00877">
    <property type="entry name" value="NLPC_P60"/>
    <property type="match status" value="1"/>
</dbReference>
<comment type="similarity">
    <text evidence="1">Belongs to the peptidase C40 family.</text>
</comment>
<protein>
    <submittedName>
        <fullName evidence="6">Transglycosylase SLT domain-containing protein</fullName>
    </submittedName>
</protein>
<dbReference type="InterPro" id="IPR000064">
    <property type="entry name" value="NLP_P60_dom"/>
</dbReference>
<dbReference type="Gene3D" id="1.10.530.10">
    <property type="match status" value="1"/>
</dbReference>
<dbReference type="InterPro" id="IPR023346">
    <property type="entry name" value="Lysozyme-like_dom_sf"/>
</dbReference>
<comment type="caution">
    <text evidence="6">The sequence shown here is derived from an EMBL/GenBank/DDBJ whole genome shotgun (WGS) entry which is preliminary data.</text>
</comment>
<evidence type="ECO:0000313" key="6">
    <source>
        <dbReference type="EMBL" id="MDE1656926.1"/>
    </source>
</evidence>
<dbReference type="SUPFAM" id="SSF53955">
    <property type="entry name" value="Lysozyme-like"/>
    <property type="match status" value="1"/>
</dbReference>
<name>A0ABT5V9Q2_9ACTO</name>
<gene>
    <name evidence="6" type="ORF">PWJ81_07575</name>
</gene>
<dbReference type="PANTHER" id="PTHR37423">
    <property type="entry name" value="SOLUBLE LYTIC MUREIN TRANSGLYCOSYLASE-RELATED"/>
    <property type="match status" value="1"/>
</dbReference>
<keyword evidence="4" id="KW-0788">Thiol protease</keyword>
<dbReference type="InterPro" id="IPR008258">
    <property type="entry name" value="Transglycosylase_SLT_dom_1"/>
</dbReference>
<dbReference type="EMBL" id="JARBHI010000018">
    <property type="protein sequence ID" value="MDE1656926.1"/>
    <property type="molecule type" value="Genomic_DNA"/>
</dbReference>
<accession>A0ABT5V9Q2</accession>
<evidence type="ECO:0000313" key="7">
    <source>
        <dbReference type="Proteomes" id="UP001219297"/>
    </source>
</evidence>